<dbReference type="Pfam" id="PF01975">
    <property type="entry name" value="SurE"/>
    <property type="match status" value="1"/>
</dbReference>
<feature type="compositionally biased region" description="Low complexity" evidence="4">
    <location>
        <begin position="162"/>
        <end position="179"/>
    </location>
</feature>
<dbReference type="GO" id="GO:0008252">
    <property type="term" value="F:nucleotidase activity"/>
    <property type="evidence" value="ECO:0007669"/>
    <property type="project" value="InterPro"/>
</dbReference>
<evidence type="ECO:0000256" key="1">
    <source>
        <dbReference type="ARBA" id="ARBA00011062"/>
    </source>
</evidence>
<sequence>MQILVTNDDGPASPLVSPLIRAAASLGTVTVVLPATERSWTAKAMTRYADLPLARRDHPDRDGNAVSGFTLGGTPADCVNAGCYLLGPRPPDLVLSGVNAGENTGVSYAAGSGTIGACLEANIALVPAIALSQQLTPAGFASWAAPRAGRAGNRARRRARAARPLAARATRRSAASADRPGTRARYPTHSGV</sequence>
<name>A0AA35TTJ2_GEOBA</name>
<reference evidence="6" key="1">
    <citation type="submission" date="2023-03" db="EMBL/GenBank/DDBJ databases">
        <authorList>
            <person name="Steffen K."/>
            <person name="Cardenas P."/>
        </authorList>
    </citation>
    <scope>NUCLEOTIDE SEQUENCE</scope>
</reference>
<protein>
    <submittedName>
        <fullName evidence="6">5'-nucleotidase SurE</fullName>
    </submittedName>
</protein>
<evidence type="ECO:0000256" key="3">
    <source>
        <dbReference type="ARBA" id="ARBA00022801"/>
    </source>
</evidence>
<dbReference type="InterPro" id="IPR002828">
    <property type="entry name" value="SurE-like_Pase/nucleotidase"/>
</dbReference>
<gene>
    <name evidence="6" type="ORF">GBAR_LOCUS28901</name>
</gene>
<feature type="domain" description="Survival protein SurE-like phosphatase/nucleotidase" evidence="5">
    <location>
        <begin position="3"/>
        <end position="137"/>
    </location>
</feature>
<dbReference type="InterPro" id="IPR030048">
    <property type="entry name" value="SurE"/>
</dbReference>
<comment type="caution">
    <text evidence="6">The sequence shown here is derived from an EMBL/GenBank/DDBJ whole genome shotgun (WGS) entry which is preliminary data.</text>
</comment>
<dbReference type="Gene3D" id="3.40.1210.10">
    <property type="entry name" value="Survival protein SurE-like phosphatase/nucleotidase"/>
    <property type="match status" value="1"/>
</dbReference>
<keyword evidence="3" id="KW-0378">Hydrolase</keyword>
<evidence type="ECO:0000313" key="7">
    <source>
        <dbReference type="Proteomes" id="UP001174909"/>
    </source>
</evidence>
<dbReference type="GO" id="GO:0046872">
    <property type="term" value="F:metal ion binding"/>
    <property type="evidence" value="ECO:0007669"/>
    <property type="project" value="UniProtKB-KW"/>
</dbReference>
<dbReference type="PANTHER" id="PTHR30457">
    <property type="entry name" value="5'-NUCLEOTIDASE SURE"/>
    <property type="match status" value="1"/>
</dbReference>
<dbReference type="EMBL" id="CASHTH010004041">
    <property type="protein sequence ID" value="CAI8052821.1"/>
    <property type="molecule type" value="Genomic_DNA"/>
</dbReference>
<dbReference type="InterPro" id="IPR036523">
    <property type="entry name" value="SurE-like_sf"/>
</dbReference>
<accession>A0AA35TTJ2</accession>
<proteinExistence type="inferred from homology"/>
<feature type="region of interest" description="Disordered" evidence="4">
    <location>
        <begin position="147"/>
        <end position="192"/>
    </location>
</feature>
<evidence type="ECO:0000256" key="2">
    <source>
        <dbReference type="ARBA" id="ARBA00022723"/>
    </source>
</evidence>
<dbReference type="AlphaFoldDB" id="A0AA35TTJ2"/>
<comment type="similarity">
    <text evidence="1">Belongs to the SurE nucleotidase family.</text>
</comment>
<evidence type="ECO:0000259" key="5">
    <source>
        <dbReference type="Pfam" id="PF01975"/>
    </source>
</evidence>
<keyword evidence="2" id="KW-0479">Metal-binding</keyword>
<keyword evidence="7" id="KW-1185">Reference proteome</keyword>
<evidence type="ECO:0000313" key="6">
    <source>
        <dbReference type="EMBL" id="CAI8052821.1"/>
    </source>
</evidence>
<dbReference type="SUPFAM" id="SSF64167">
    <property type="entry name" value="SurE-like"/>
    <property type="match status" value="1"/>
</dbReference>
<dbReference type="PANTHER" id="PTHR30457:SF0">
    <property type="entry name" value="PHOSPHATASE, PUTATIVE (AFU_ORTHOLOGUE AFUA_4G01070)-RELATED"/>
    <property type="match status" value="1"/>
</dbReference>
<organism evidence="6 7">
    <name type="scientific">Geodia barretti</name>
    <name type="common">Barrett's horny sponge</name>
    <dbReference type="NCBI Taxonomy" id="519541"/>
    <lineage>
        <taxon>Eukaryota</taxon>
        <taxon>Metazoa</taxon>
        <taxon>Porifera</taxon>
        <taxon>Demospongiae</taxon>
        <taxon>Heteroscleromorpha</taxon>
        <taxon>Tetractinellida</taxon>
        <taxon>Astrophorina</taxon>
        <taxon>Geodiidae</taxon>
        <taxon>Geodia</taxon>
    </lineage>
</organism>
<dbReference type="Proteomes" id="UP001174909">
    <property type="component" value="Unassembled WGS sequence"/>
</dbReference>
<evidence type="ECO:0000256" key="4">
    <source>
        <dbReference type="SAM" id="MobiDB-lite"/>
    </source>
</evidence>